<protein>
    <submittedName>
        <fullName evidence="1">NADPH:quinone reductase-like Zn-dependent oxidoreductase</fullName>
    </submittedName>
</protein>
<proteinExistence type="predicted"/>
<evidence type="ECO:0000313" key="1">
    <source>
        <dbReference type="EMBL" id="NYD37420.1"/>
    </source>
</evidence>
<dbReference type="RefSeq" id="WP_218890323.1">
    <property type="nucleotide sequence ID" value="NZ_BAABHP010000025.1"/>
</dbReference>
<gene>
    <name evidence="1" type="ORF">BJ983_003522</name>
</gene>
<organism evidence="1 2">
    <name type="scientific">Actinomycetospora corticicola</name>
    <dbReference type="NCBI Taxonomy" id="663602"/>
    <lineage>
        <taxon>Bacteria</taxon>
        <taxon>Bacillati</taxon>
        <taxon>Actinomycetota</taxon>
        <taxon>Actinomycetes</taxon>
        <taxon>Pseudonocardiales</taxon>
        <taxon>Pseudonocardiaceae</taxon>
        <taxon>Actinomycetospora</taxon>
    </lineage>
</organism>
<name>A0A7Y9J6M4_9PSEU</name>
<sequence>MRSTSPREFDLRRLYLHNVALIGSSMHTPAHFARLAADAAAGRVAPRVAARYALRDIHAAQEEFARSAHVGKIVVVPGTSTPS</sequence>
<dbReference type="Pfam" id="PF13602">
    <property type="entry name" value="ADH_zinc_N_2"/>
    <property type="match status" value="1"/>
</dbReference>
<evidence type="ECO:0000313" key="2">
    <source>
        <dbReference type="Proteomes" id="UP000535890"/>
    </source>
</evidence>
<reference evidence="1 2" key="1">
    <citation type="submission" date="2020-07" db="EMBL/GenBank/DDBJ databases">
        <title>Sequencing the genomes of 1000 actinobacteria strains.</title>
        <authorList>
            <person name="Klenk H.-P."/>
        </authorList>
    </citation>
    <scope>NUCLEOTIDE SEQUENCE [LARGE SCALE GENOMIC DNA]</scope>
    <source>
        <strain evidence="1 2">DSM 45772</strain>
    </source>
</reference>
<comment type="caution">
    <text evidence="1">The sequence shown here is derived from an EMBL/GenBank/DDBJ whole genome shotgun (WGS) entry which is preliminary data.</text>
</comment>
<dbReference type="Proteomes" id="UP000535890">
    <property type="component" value="Unassembled WGS sequence"/>
</dbReference>
<accession>A0A7Y9J6M4</accession>
<dbReference type="EMBL" id="JACCBN010000001">
    <property type="protein sequence ID" value="NYD37420.1"/>
    <property type="molecule type" value="Genomic_DNA"/>
</dbReference>
<dbReference type="AlphaFoldDB" id="A0A7Y9J6M4"/>
<dbReference type="Gene3D" id="3.90.180.10">
    <property type="entry name" value="Medium-chain alcohol dehydrogenases, catalytic domain"/>
    <property type="match status" value="1"/>
</dbReference>
<keyword evidence="2" id="KW-1185">Reference proteome</keyword>